<name>A0A327Y3N8_9BACL</name>
<protein>
    <submittedName>
        <fullName evidence="2">Uncharacterized protein</fullName>
    </submittedName>
</protein>
<evidence type="ECO:0000313" key="3">
    <source>
        <dbReference type="Proteomes" id="UP000248555"/>
    </source>
</evidence>
<dbReference type="EMBL" id="QLMH01000019">
    <property type="protein sequence ID" value="RAK15643.1"/>
    <property type="molecule type" value="Genomic_DNA"/>
</dbReference>
<proteinExistence type="predicted"/>
<keyword evidence="1" id="KW-0812">Transmembrane</keyword>
<keyword evidence="3" id="KW-1185">Reference proteome</keyword>
<sequence length="46" mass="5388">MTDVSRNDKKEKSFLSKLNIAFTIFCIVFLTLKFTGLLEPILNYFK</sequence>
<reference evidence="2 3" key="1">
    <citation type="submission" date="2018-06" db="EMBL/GenBank/DDBJ databases">
        <title>Genomic Encyclopedia of Type Strains, Phase III (KMG-III): the genomes of soil and plant-associated and newly described type strains.</title>
        <authorList>
            <person name="Whitman W."/>
        </authorList>
    </citation>
    <scope>NUCLEOTIDE SEQUENCE [LARGE SCALE GENOMIC DNA]</scope>
    <source>
        <strain evidence="2 3">CGMCC 1.8979</strain>
    </source>
</reference>
<evidence type="ECO:0000256" key="1">
    <source>
        <dbReference type="SAM" id="Phobius"/>
    </source>
</evidence>
<comment type="caution">
    <text evidence="2">The sequence shown here is derived from an EMBL/GenBank/DDBJ whole genome shotgun (WGS) entry which is preliminary data.</text>
</comment>
<feature type="transmembrane region" description="Helical" evidence="1">
    <location>
        <begin position="20"/>
        <end position="42"/>
    </location>
</feature>
<keyword evidence="1" id="KW-0472">Membrane</keyword>
<dbReference type="AlphaFoldDB" id="A0A327Y3N8"/>
<evidence type="ECO:0000313" key="2">
    <source>
        <dbReference type="EMBL" id="RAK15643.1"/>
    </source>
</evidence>
<organism evidence="2 3">
    <name type="scientific">Paranoxybacillus vitaminiphilus</name>
    <dbReference type="NCBI Taxonomy" id="581036"/>
    <lineage>
        <taxon>Bacteria</taxon>
        <taxon>Bacillati</taxon>
        <taxon>Bacillota</taxon>
        <taxon>Bacilli</taxon>
        <taxon>Bacillales</taxon>
        <taxon>Anoxybacillaceae</taxon>
        <taxon>Paranoxybacillus</taxon>
    </lineage>
</organism>
<gene>
    <name evidence="2" type="ORF">B0I26_1193</name>
</gene>
<accession>A0A327Y3N8</accession>
<keyword evidence="1" id="KW-1133">Transmembrane helix</keyword>
<dbReference type="Proteomes" id="UP000248555">
    <property type="component" value="Unassembled WGS sequence"/>
</dbReference>